<dbReference type="SUPFAM" id="SSF52540">
    <property type="entry name" value="P-loop containing nucleoside triphosphate hydrolases"/>
    <property type="match status" value="1"/>
</dbReference>
<feature type="domain" description="Thymidylate kinase-like" evidence="1">
    <location>
        <begin position="1"/>
        <end position="93"/>
    </location>
</feature>
<dbReference type="InterPro" id="IPR027417">
    <property type="entry name" value="P-loop_NTPase"/>
</dbReference>
<proteinExistence type="predicted"/>
<dbReference type="Pfam" id="PF02223">
    <property type="entry name" value="Thymidylate_kin"/>
    <property type="match status" value="1"/>
</dbReference>
<keyword evidence="2" id="KW-0808">Transferase</keyword>
<evidence type="ECO:0000259" key="1">
    <source>
        <dbReference type="Pfam" id="PF02223"/>
    </source>
</evidence>
<organism evidence="2">
    <name type="scientific">mine drainage metagenome</name>
    <dbReference type="NCBI Taxonomy" id="410659"/>
    <lineage>
        <taxon>unclassified sequences</taxon>
        <taxon>metagenomes</taxon>
        <taxon>ecological metagenomes</taxon>
    </lineage>
</organism>
<evidence type="ECO:0000313" key="2">
    <source>
        <dbReference type="EMBL" id="EQD36621.1"/>
    </source>
</evidence>
<dbReference type="AlphaFoldDB" id="T0YMH1"/>
<dbReference type="Gene3D" id="3.40.50.300">
    <property type="entry name" value="P-loop containing nucleotide triphosphate hydrolases"/>
    <property type="match status" value="1"/>
</dbReference>
<reference evidence="2" key="1">
    <citation type="submission" date="2013-08" db="EMBL/GenBank/DDBJ databases">
        <authorList>
            <person name="Mendez C."/>
            <person name="Richter M."/>
            <person name="Ferrer M."/>
            <person name="Sanchez J."/>
        </authorList>
    </citation>
    <scope>NUCLEOTIDE SEQUENCE</scope>
</reference>
<dbReference type="EMBL" id="AUZX01013128">
    <property type="protein sequence ID" value="EQD36621.1"/>
    <property type="molecule type" value="Genomic_DNA"/>
</dbReference>
<name>T0YMH1_9ZZZZ</name>
<dbReference type="GO" id="GO:0016301">
    <property type="term" value="F:kinase activity"/>
    <property type="evidence" value="ECO:0007669"/>
    <property type="project" value="UniProtKB-KW"/>
</dbReference>
<gene>
    <name evidence="2" type="ORF">B1A_17833</name>
</gene>
<reference evidence="2" key="2">
    <citation type="journal article" date="2014" name="ISME J.">
        <title>Microbial stratification in low pH oxic and suboxic macroscopic growths along an acid mine drainage.</title>
        <authorList>
            <person name="Mendez-Garcia C."/>
            <person name="Mesa V."/>
            <person name="Sprenger R.R."/>
            <person name="Richter M."/>
            <person name="Diez M.S."/>
            <person name="Solano J."/>
            <person name="Bargiela R."/>
            <person name="Golyshina O.V."/>
            <person name="Manteca A."/>
            <person name="Ramos J.L."/>
            <person name="Gallego J.R."/>
            <person name="Llorente I."/>
            <person name="Martins Dos Santos V.A."/>
            <person name="Jensen O.N."/>
            <person name="Pelaez A.I."/>
            <person name="Sanchez J."/>
            <person name="Ferrer M."/>
        </authorList>
    </citation>
    <scope>NUCLEOTIDE SEQUENCE</scope>
</reference>
<dbReference type="CDD" id="cd01672">
    <property type="entry name" value="TMPK"/>
    <property type="match status" value="1"/>
</dbReference>
<keyword evidence="2" id="KW-0418">Kinase</keyword>
<accession>T0YMH1</accession>
<feature type="non-terminal residue" evidence="2">
    <location>
        <position position="1"/>
    </location>
</feature>
<dbReference type="EC" id="2.7.4.-" evidence="2"/>
<comment type="caution">
    <text evidence="2">The sequence shown here is derived from an EMBL/GenBank/DDBJ whole genome shotgun (WGS) entry which is preliminary data.</text>
</comment>
<sequence length="107" mass="11870">AYQGYGRGVDLEDLEAATDLAIGSCRPDLTVWLDVSLEVANERRARDARDRFESADLDFHERVRVGYAALAARDPDHWTVIDAEGDEDDVARMVASHLDALSWGDHG</sequence>
<protein>
    <submittedName>
        <fullName evidence="2">Thymidylate kinase-like protein</fullName>
        <ecNumber evidence="2">2.7.4.-</ecNumber>
    </submittedName>
</protein>
<dbReference type="InterPro" id="IPR039430">
    <property type="entry name" value="Thymidylate_kin-like_dom"/>
</dbReference>